<dbReference type="AlphaFoldDB" id="A0A1G2HW60"/>
<feature type="domain" description="TraC-like" evidence="1">
    <location>
        <begin position="26"/>
        <end position="129"/>
    </location>
</feature>
<dbReference type="InterPro" id="IPR058596">
    <property type="entry name" value="TraC-like_dom"/>
</dbReference>
<gene>
    <name evidence="2" type="ORF">A3D34_03565</name>
</gene>
<proteinExistence type="predicted"/>
<protein>
    <recommendedName>
        <fullName evidence="1">TraC-like domain-containing protein</fullName>
    </recommendedName>
</protein>
<dbReference type="Proteomes" id="UP000179183">
    <property type="component" value="Unassembled WGS sequence"/>
</dbReference>
<accession>A0A1G2HW60</accession>
<sequence length="220" mass="25418">MNITTQEFLEIQDIKEGVLILKNNNIRGVLMVSSMNFALKSDDEQNAIIYSFQSFLNSLDFSCQIIIQSRKINITPYLDSIKNLEEKQDNELLKAQTGSYREFIKELVQGDSIMTKNFYVVVPYSLVEIFGVGGVTKQFNFLNLFSKDKAKIQQFKDDDFEKSKNQLWQRMEFLAMGLKRCGLDVIPLTTPELIELFWTIHHPNEAEIGYSPKISPELLK</sequence>
<evidence type="ECO:0000259" key="1">
    <source>
        <dbReference type="Pfam" id="PF26593"/>
    </source>
</evidence>
<organism evidence="2 3">
    <name type="scientific">Candidatus Staskawiczbacteria bacterium RIFCSPHIGHO2_02_FULL_33_16</name>
    <dbReference type="NCBI Taxonomy" id="1802204"/>
    <lineage>
        <taxon>Bacteria</taxon>
        <taxon>Candidatus Staskawicziibacteriota</taxon>
    </lineage>
</organism>
<name>A0A1G2HW60_9BACT</name>
<dbReference type="Pfam" id="PF26593">
    <property type="entry name" value="TraC-like"/>
    <property type="match status" value="1"/>
</dbReference>
<dbReference type="EMBL" id="MHOQ01000022">
    <property type="protein sequence ID" value="OGZ66762.1"/>
    <property type="molecule type" value="Genomic_DNA"/>
</dbReference>
<comment type="caution">
    <text evidence="2">The sequence shown here is derived from an EMBL/GenBank/DDBJ whole genome shotgun (WGS) entry which is preliminary data.</text>
</comment>
<evidence type="ECO:0000313" key="2">
    <source>
        <dbReference type="EMBL" id="OGZ66762.1"/>
    </source>
</evidence>
<reference evidence="2 3" key="1">
    <citation type="journal article" date="2016" name="Nat. Commun.">
        <title>Thousands of microbial genomes shed light on interconnected biogeochemical processes in an aquifer system.</title>
        <authorList>
            <person name="Anantharaman K."/>
            <person name="Brown C.T."/>
            <person name="Hug L.A."/>
            <person name="Sharon I."/>
            <person name="Castelle C.J."/>
            <person name="Probst A.J."/>
            <person name="Thomas B.C."/>
            <person name="Singh A."/>
            <person name="Wilkins M.J."/>
            <person name="Karaoz U."/>
            <person name="Brodie E.L."/>
            <person name="Williams K.H."/>
            <person name="Hubbard S.S."/>
            <person name="Banfield J.F."/>
        </authorList>
    </citation>
    <scope>NUCLEOTIDE SEQUENCE [LARGE SCALE GENOMIC DNA]</scope>
</reference>
<evidence type="ECO:0000313" key="3">
    <source>
        <dbReference type="Proteomes" id="UP000179183"/>
    </source>
</evidence>